<sequence length="335" mass="36829">MFQMRVCRLIVGMVAVLCVAGFMLQPATAARYKVLVVMSYDETYPFEAEMREGIEAALAEMCEMTYFYMNTKKHFEGGPQKAKEAYALYHELQPDGVIAADDDAQAMFVVPYLKDQLKTPVMFCGVNAEPEKYGYPASNVSGILERGHDRESLALLLQLAPSVKTFGRIVKDTPMSRADVKTVQQDVEAAGLTYIDFNLPATLQEALDLVETYRERCDVLLVSTLQGIPDENGNPMTNRAAIARVVTAFGKPTIGSTLSDVRDGALCAVIQSGQEQGHTAAEMLLKALKGSPVPEIPITRNKFGRRIINVDTMKALSISPKPLVIRNAELVKTEP</sequence>
<evidence type="ECO:0000313" key="1">
    <source>
        <dbReference type="EMBL" id="GAK55614.1"/>
    </source>
</evidence>
<dbReference type="Proteomes" id="UP000030661">
    <property type="component" value="Unassembled WGS sequence"/>
</dbReference>
<dbReference type="HOGENOM" id="CLU_057483_1_0_0"/>
<dbReference type="PANTHER" id="PTHR35271">
    <property type="entry name" value="ABC TRANSPORTER, SUBSTRATE-BINDING LIPOPROTEIN-RELATED"/>
    <property type="match status" value="1"/>
</dbReference>
<protein>
    <submittedName>
        <fullName evidence="1">ABC-type uncharacterized transport system periplasmic component-like protein</fullName>
    </submittedName>
</protein>
<dbReference type="SUPFAM" id="SSF53822">
    <property type="entry name" value="Periplasmic binding protein-like I"/>
    <property type="match status" value="1"/>
</dbReference>
<dbReference type="InterPro" id="IPR028082">
    <property type="entry name" value="Peripla_BP_I"/>
</dbReference>
<name>A0A0S6WCQ1_VECG1</name>
<dbReference type="eggNOG" id="COG2984">
    <property type="taxonomic scope" value="Bacteria"/>
</dbReference>
<dbReference type="PANTHER" id="PTHR35271:SF1">
    <property type="entry name" value="ABC TRANSPORTER, SUBSTRATE-BINDING LIPOPROTEIN"/>
    <property type="match status" value="1"/>
</dbReference>
<reference evidence="1" key="1">
    <citation type="journal article" date="2015" name="PeerJ">
        <title>First genomic representation of candidate bacterial phylum KSB3 points to enhanced environmental sensing as a trigger of wastewater bulking.</title>
        <authorList>
            <person name="Sekiguchi Y."/>
            <person name="Ohashi A."/>
            <person name="Parks D.H."/>
            <person name="Yamauchi T."/>
            <person name="Tyson G.W."/>
            <person name="Hugenholtz P."/>
        </authorList>
    </citation>
    <scope>NUCLEOTIDE SEQUENCE [LARGE SCALE GENOMIC DNA]</scope>
</reference>
<proteinExistence type="predicted"/>
<keyword evidence="2" id="KW-1185">Reference proteome</keyword>
<dbReference type="EMBL" id="DF820463">
    <property type="protein sequence ID" value="GAK55614.1"/>
    <property type="molecule type" value="Genomic_DNA"/>
</dbReference>
<evidence type="ECO:0000313" key="2">
    <source>
        <dbReference type="Proteomes" id="UP000030661"/>
    </source>
</evidence>
<organism evidence="1">
    <name type="scientific">Vecturithrix granuli</name>
    <dbReference type="NCBI Taxonomy" id="1499967"/>
    <lineage>
        <taxon>Bacteria</taxon>
        <taxon>Candidatus Moduliflexota</taxon>
        <taxon>Candidatus Vecturitrichia</taxon>
        <taxon>Candidatus Vecturitrichales</taxon>
        <taxon>Candidatus Vecturitrichaceae</taxon>
        <taxon>Candidatus Vecturithrix</taxon>
    </lineage>
</organism>
<dbReference type="InterPro" id="IPR007487">
    <property type="entry name" value="ABC_transpt-TYRBP-like"/>
</dbReference>
<gene>
    <name evidence="1" type="ORF">U27_02448</name>
</gene>
<dbReference type="AlphaFoldDB" id="A0A0S6WCQ1"/>
<dbReference type="Gene3D" id="3.40.50.2300">
    <property type="match status" value="2"/>
</dbReference>
<accession>A0A0S6WCQ1</accession>
<dbReference type="Pfam" id="PF04392">
    <property type="entry name" value="ABC_sub_bind"/>
    <property type="match status" value="1"/>
</dbReference>
<dbReference type="STRING" id="1499967.U27_02448"/>